<dbReference type="InParanoid" id="Q22SW0"/>
<name>Q22SW0_TETTS</name>
<protein>
    <submittedName>
        <fullName evidence="1">Uncharacterized protein</fullName>
    </submittedName>
</protein>
<accession>Q22SW0</accession>
<dbReference type="RefSeq" id="XP_001008599.1">
    <property type="nucleotide sequence ID" value="XM_001008599.1"/>
</dbReference>
<organism evidence="1 2">
    <name type="scientific">Tetrahymena thermophila (strain SB210)</name>
    <dbReference type="NCBI Taxonomy" id="312017"/>
    <lineage>
        <taxon>Eukaryota</taxon>
        <taxon>Sar</taxon>
        <taxon>Alveolata</taxon>
        <taxon>Ciliophora</taxon>
        <taxon>Intramacronucleata</taxon>
        <taxon>Oligohymenophorea</taxon>
        <taxon>Hymenostomatida</taxon>
        <taxon>Tetrahymenina</taxon>
        <taxon>Tetrahymenidae</taxon>
        <taxon>Tetrahymena</taxon>
    </lineage>
</organism>
<evidence type="ECO:0000313" key="2">
    <source>
        <dbReference type="Proteomes" id="UP000009168"/>
    </source>
</evidence>
<dbReference type="KEGG" id="tet:TTHERM_00812710"/>
<sequence>MFLIDFLNKNAFFAILKLNKNTGFSWKREKLDKFVVDLRVKQFVAINCYRLQRENDKEINQQRESA</sequence>
<evidence type="ECO:0000313" key="1">
    <source>
        <dbReference type="EMBL" id="EAR88354.1"/>
    </source>
</evidence>
<dbReference type="EMBL" id="GG662841">
    <property type="protein sequence ID" value="EAR88354.1"/>
    <property type="molecule type" value="Genomic_DNA"/>
</dbReference>
<proteinExistence type="predicted"/>
<dbReference type="HOGENOM" id="CLU_2836908_0_0_1"/>
<keyword evidence="2" id="KW-1185">Reference proteome</keyword>
<gene>
    <name evidence="1" type="ORF">TTHERM_00812710</name>
</gene>
<dbReference type="Proteomes" id="UP000009168">
    <property type="component" value="Unassembled WGS sequence"/>
</dbReference>
<dbReference type="GeneID" id="7832959"/>
<reference evidence="2" key="1">
    <citation type="journal article" date="2006" name="PLoS Biol.">
        <title>Macronuclear genome sequence of the ciliate Tetrahymena thermophila, a model eukaryote.</title>
        <authorList>
            <person name="Eisen J.A."/>
            <person name="Coyne R.S."/>
            <person name="Wu M."/>
            <person name="Wu D."/>
            <person name="Thiagarajan M."/>
            <person name="Wortman J.R."/>
            <person name="Badger J.H."/>
            <person name="Ren Q."/>
            <person name="Amedeo P."/>
            <person name="Jones K.M."/>
            <person name="Tallon L.J."/>
            <person name="Delcher A.L."/>
            <person name="Salzberg S.L."/>
            <person name="Silva J.C."/>
            <person name="Haas B.J."/>
            <person name="Majoros W.H."/>
            <person name="Farzad M."/>
            <person name="Carlton J.M."/>
            <person name="Smith R.K. Jr."/>
            <person name="Garg J."/>
            <person name="Pearlman R.E."/>
            <person name="Karrer K.M."/>
            <person name="Sun L."/>
            <person name="Manning G."/>
            <person name="Elde N.C."/>
            <person name="Turkewitz A.P."/>
            <person name="Asai D.J."/>
            <person name="Wilkes D.E."/>
            <person name="Wang Y."/>
            <person name="Cai H."/>
            <person name="Collins K."/>
            <person name="Stewart B.A."/>
            <person name="Lee S.R."/>
            <person name="Wilamowska K."/>
            <person name="Weinberg Z."/>
            <person name="Ruzzo W.L."/>
            <person name="Wloga D."/>
            <person name="Gaertig J."/>
            <person name="Frankel J."/>
            <person name="Tsao C.-C."/>
            <person name="Gorovsky M.A."/>
            <person name="Keeling P.J."/>
            <person name="Waller R.F."/>
            <person name="Patron N.J."/>
            <person name="Cherry J.M."/>
            <person name="Stover N.A."/>
            <person name="Krieger C.J."/>
            <person name="del Toro C."/>
            <person name="Ryder H.F."/>
            <person name="Williamson S.C."/>
            <person name="Barbeau R.A."/>
            <person name="Hamilton E.P."/>
            <person name="Orias E."/>
        </authorList>
    </citation>
    <scope>NUCLEOTIDE SEQUENCE [LARGE SCALE GENOMIC DNA]</scope>
    <source>
        <strain evidence="2">SB210</strain>
    </source>
</reference>
<dbReference type="AlphaFoldDB" id="Q22SW0"/>